<proteinExistence type="predicted"/>
<evidence type="ECO:0000313" key="1">
    <source>
        <dbReference type="EMBL" id="JAH67871.1"/>
    </source>
</evidence>
<name>A0A0E9UQ48_ANGAN</name>
<reference evidence="1" key="2">
    <citation type="journal article" date="2015" name="Fish Shellfish Immunol.">
        <title>Early steps in the European eel (Anguilla anguilla)-Vibrio vulnificus interaction in the gills: Role of the RtxA13 toxin.</title>
        <authorList>
            <person name="Callol A."/>
            <person name="Pajuelo D."/>
            <person name="Ebbesson L."/>
            <person name="Teles M."/>
            <person name="MacKenzie S."/>
            <person name="Amaro C."/>
        </authorList>
    </citation>
    <scope>NUCLEOTIDE SEQUENCE</scope>
</reference>
<organism evidence="1">
    <name type="scientific">Anguilla anguilla</name>
    <name type="common">European freshwater eel</name>
    <name type="synonym">Muraena anguilla</name>
    <dbReference type="NCBI Taxonomy" id="7936"/>
    <lineage>
        <taxon>Eukaryota</taxon>
        <taxon>Metazoa</taxon>
        <taxon>Chordata</taxon>
        <taxon>Craniata</taxon>
        <taxon>Vertebrata</taxon>
        <taxon>Euteleostomi</taxon>
        <taxon>Actinopterygii</taxon>
        <taxon>Neopterygii</taxon>
        <taxon>Teleostei</taxon>
        <taxon>Anguilliformes</taxon>
        <taxon>Anguillidae</taxon>
        <taxon>Anguilla</taxon>
    </lineage>
</organism>
<protein>
    <submittedName>
        <fullName evidence="1">Uncharacterized protein</fullName>
    </submittedName>
</protein>
<dbReference type="EMBL" id="GBXM01040706">
    <property type="protein sequence ID" value="JAH67871.1"/>
    <property type="molecule type" value="Transcribed_RNA"/>
</dbReference>
<accession>A0A0E9UQ48</accession>
<sequence>MGLRPGFCAGQSSTSTQISTKPFLCGPHRVPGALSC</sequence>
<reference evidence="1" key="1">
    <citation type="submission" date="2014-11" db="EMBL/GenBank/DDBJ databases">
        <authorList>
            <person name="Amaro Gonzalez C."/>
        </authorList>
    </citation>
    <scope>NUCLEOTIDE SEQUENCE</scope>
</reference>
<dbReference type="AlphaFoldDB" id="A0A0E9UQ48"/>